<dbReference type="VEuPathDB" id="FungiDB:H310_13821"/>
<reference evidence="2" key="1">
    <citation type="submission" date="2013-12" db="EMBL/GenBank/DDBJ databases">
        <title>The Genome Sequence of Aphanomyces invadans NJM9701.</title>
        <authorList>
            <consortium name="The Broad Institute Genomics Platform"/>
            <person name="Russ C."/>
            <person name="Tyler B."/>
            <person name="van West P."/>
            <person name="Dieguez-Uribeondo J."/>
            <person name="Young S.K."/>
            <person name="Zeng Q."/>
            <person name="Gargeya S."/>
            <person name="Fitzgerald M."/>
            <person name="Abouelleil A."/>
            <person name="Alvarado L."/>
            <person name="Chapman S.B."/>
            <person name="Gainer-Dewar J."/>
            <person name="Goldberg J."/>
            <person name="Griggs A."/>
            <person name="Gujja S."/>
            <person name="Hansen M."/>
            <person name="Howarth C."/>
            <person name="Imamovic A."/>
            <person name="Ireland A."/>
            <person name="Larimer J."/>
            <person name="McCowan C."/>
            <person name="Murphy C."/>
            <person name="Pearson M."/>
            <person name="Poon T.W."/>
            <person name="Priest M."/>
            <person name="Roberts A."/>
            <person name="Saif S."/>
            <person name="Shea T."/>
            <person name="Sykes S."/>
            <person name="Wortman J."/>
            <person name="Nusbaum C."/>
            <person name="Birren B."/>
        </authorList>
    </citation>
    <scope>NUCLEOTIDE SEQUENCE [LARGE SCALE GENOMIC DNA]</scope>
    <source>
        <strain evidence="2">NJM9701</strain>
    </source>
</reference>
<dbReference type="AlphaFoldDB" id="A0A024TCI8"/>
<dbReference type="OrthoDB" id="66303at2759"/>
<sequence>MSRRHVTESHLLFSHSQDGTTSLYLMALLAMDEKQIRRRLQCKMNMRSHRDRRKRSTQQLEATIEQLRREVERAQRQLALYRTIPSPSDGPIAIVMEYTNLFSYRVCGDAQVRFLRACFSPRFTSNGTSLEGFIAFWQKAAPVYATPSNILTIRPIDNDQIEMQVQLETRITRDILGRVMDFVLEDEDEATVDALVATNATIRHVLTRTFYFDTDDSTGQALVSHSVAFDDRYVQIAQLLASARKKFQGHDSTVAS</sequence>
<dbReference type="GeneID" id="20090871"/>
<name>A0A024TCI8_9STRA</name>
<protein>
    <recommendedName>
        <fullName evidence="3">BZIP domain-containing protein</fullName>
    </recommendedName>
</protein>
<accession>A0A024TCI8</accession>
<evidence type="ECO:0008006" key="3">
    <source>
        <dbReference type="Google" id="ProtNLM"/>
    </source>
</evidence>
<gene>
    <name evidence="2" type="ORF">H310_13821</name>
</gene>
<evidence type="ECO:0000256" key="1">
    <source>
        <dbReference type="SAM" id="Coils"/>
    </source>
</evidence>
<dbReference type="RefSeq" id="XP_008879689.1">
    <property type="nucleotide sequence ID" value="XM_008881467.1"/>
</dbReference>
<dbReference type="CDD" id="cd14686">
    <property type="entry name" value="bZIP"/>
    <property type="match status" value="1"/>
</dbReference>
<proteinExistence type="predicted"/>
<feature type="coiled-coil region" evidence="1">
    <location>
        <begin position="50"/>
        <end position="84"/>
    </location>
</feature>
<organism evidence="2">
    <name type="scientific">Aphanomyces invadans</name>
    <dbReference type="NCBI Taxonomy" id="157072"/>
    <lineage>
        <taxon>Eukaryota</taxon>
        <taxon>Sar</taxon>
        <taxon>Stramenopiles</taxon>
        <taxon>Oomycota</taxon>
        <taxon>Saprolegniomycetes</taxon>
        <taxon>Saprolegniales</taxon>
        <taxon>Verrucalvaceae</taxon>
        <taxon>Aphanomyces</taxon>
    </lineage>
</organism>
<keyword evidence="1" id="KW-0175">Coiled coil</keyword>
<evidence type="ECO:0000313" key="2">
    <source>
        <dbReference type="EMBL" id="ETV91763.1"/>
    </source>
</evidence>
<dbReference type="EMBL" id="KI914007">
    <property type="protein sequence ID" value="ETV91763.1"/>
    <property type="molecule type" value="Genomic_DNA"/>
</dbReference>